<evidence type="ECO:0000256" key="1">
    <source>
        <dbReference type="ARBA" id="ARBA00001798"/>
    </source>
</evidence>
<dbReference type="HOGENOM" id="CLU_619911_0_0_1"/>
<comment type="caution">
    <text evidence="10">The sequence shown here is derived from an EMBL/GenBank/DDBJ whole genome shotgun (WGS) entry which is preliminary data.</text>
</comment>
<sequence>MTRTKTIIYNLSDLSHPIQCWLSCVDAPQCHPFLESVMPHFFRSLRIQLLAESMPQVYINMAHHAFTSTSQVYRLIDNNPAIYGHPVPPLSHSPPRSMMDALGSRSEDEYFTISLNPFVSSETKKWSLPPEQVLLSRSTVTYRGRNAYKSKRADAYQQPPPTQVCEICLETRDLLCPTSLCTHESNVCESCLQEYVIHAVKIMGQTRLVCPGFRCKEVLVAALRGAVYSNSIPNSYGAQTQRVVGARYTLKKYVTGPIVTCSYCRAQSCFVHRVPWHENLTCEQYTIDANEEYIATHTKRCPSLTCGRPVRASVSTQKLCPIKYLQIEKSYGCDHMMCRCGHQFYHKRSNATSETPSNTSQEPRSVNGYGELIYKETWAISVTRTSPLLSSSMMFEFGSYPSPLLSLSLGLATKHASLMIPCHPQQSFGLLSIIYGKYWTFI</sequence>
<dbReference type="Pfam" id="PF01485">
    <property type="entry name" value="IBR"/>
    <property type="match status" value="1"/>
</dbReference>
<dbReference type="GO" id="GO:0008270">
    <property type="term" value="F:zinc ion binding"/>
    <property type="evidence" value="ECO:0007669"/>
    <property type="project" value="UniProtKB-KW"/>
</dbReference>
<accession>L8WJP1</accession>
<reference evidence="10 11" key="1">
    <citation type="journal article" date="2013" name="Nat. Commun.">
        <title>The evolution and pathogenic mechanisms of the rice sheath blight pathogen.</title>
        <authorList>
            <person name="Zheng A."/>
            <person name="Lin R."/>
            <person name="Xu L."/>
            <person name="Qin P."/>
            <person name="Tang C."/>
            <person name="Ai P."/>
            <person name="Zhang D."/>
            <person name="Liu Y."/>
            <person name="Sun Z."/>
            <person name="Feng H."/>
            <person name="Wang Y."/>
            <person name="Chen Y."/>
            <person name="Liang X."/>
            <person name="Fu R."/>
            <person name="Li Q."/>
            <person name="Zhang J."/>
            <person name="Yu X."/>
            <person name="Xie Z."/>
            <person name="Ding L."/>
            <person name="Guan P."/>
            <person name="Tang J."/>
            <person name="Liang Y."/>
            <person name="Wang S."/>
            <person name="Deng Q."/>
            <person name="Li S."/>
            <person name="Zhu J."/>
            <person name="Wang L."/>
            <person name="Liu H."/>
            <person name="Li P."/>
        </authorList>
    </citation>
    <scope>NUCLEOTIDE SEQUENCE [LARGE SCALE GENOMIC DNA]</scope>
    <source>
        <strain evidence="11">AG-1 IA</strain>
    </source>
</reference>
<dbReference type="GO" id="GO:0016567">
    <property type="term" value="P:protein ubiquitination"/>
    <property type="evidence" value="ECO:0007669"/>
    <property type="project" value="InterPro"/>
</dbReference>
<dbReference type="OrthoDB" id="1431934at2759"/>
<dbReference type="GO" id="GO:0061630">
    <property type="term" value="F:ubiquitin protein ligase activity"/>
    <property type="evidence" value="ECO:0007669"/>
    <property type="project" value="UniProtKB-EC"/>
</dbReference>
<protein>
    <recommendedName>
        <fullName evidence="2">RBR-type E3 ubiquitin transferase</fullName>
        <ecNumber evidence="2">2.3.2.31</ecNumber>
    </recommendedName>
</protein>
<organism evidence="10 11">
    <name type="scientific">Thanatephorus cucumeris (strain AG1-IA)</name>
    <name type="common">Rice sheath blight fungus</name>
    <name type="synonym">Rhizoctonia solani</name>
    <dbReference type="NCBI Taxonomy" id="983506"/>
    <lineage>
        <taxon>Eukaryota</taxon>
        <taxon>Fungi</taxon>
        <taxon>Dikarya</taxon>
        <taxon>Basidiomycota</taxon>
        <taxon>Agaricomycotina</taxon>
        <taxon>Agaricomycetes</taxon>
        <taxon>Cantharellales</taxon>
        <taxon>Ceratobasidiaceae</taxon>
        <taxon>Rhizoctonia</taxon>
        <taxon>Rhizoctonia solani AG-1</taxon>
    </lineage>
</organism>
<evidence type="ECO:0000259" key="9">
    <source>
        <dbReference type="PROSITE" id="PS51873"/>
    </source>
</evidence>
<keyword evidence="11" id="KW-1185">Reference proteome</keyword>
<evidence type="ECO:0000256" key="8">
    <source>
        <dbReference type="ARBA" id="ARBA00022833"/>
    </source>
</evidence>
<keyword evidence="8" id="KW-0862">Zinc</keyword>
<dbReference type="CDD" id="cd20335">
    <property type="entry name" value="BRcat_RBR"/>
    <property type="match status" value="1"/>
</dbReference>
<evidence type="ECO:0000256" key="5">
    <source>
        <dbReference type="ARBA" id="ARBA00022737"/>
    </source>
</evidence>
<evidence type="ECO:0000313" key="11">
    <source>
        <dbReference type="Proteomes" id="UP000011668"/>
    </source>
</evidence>
<comment type="catalytic activity">
    <reaction evidence="1">
        <text>[E2 ubiquitin-conjugating enzyme]-S-ubiquitinyl-L-cysteine + [acceptor protein]-L-lysine = [E2 ubiquitin-conjugating enzyme]-L-cysteine + [acceptor protein]-N(6)-ubiquitinyl-L-lysine.</text>
        <dbReference type="EC" id="2.3.2.31"/>
    </reaction>
</comment>
<keyword evidence="3" id="KW-0808">Transferase</keyword>
<dbReference type="Proteomes" id="UP000011668">
    <property type="component" value="Unassembled WGS sequence"/>
</dbReference>
<name>L8WJP1_THACA</name>
<gene>
    <name evidence="10" type="ORF">AG1IA_07570</name>
</gene>
<dbReference type="AlphaFoldDB" id="L8WJP1"/>
<keyword evidence="6" id="KW-0863">Zinc-finger</keyword>
<dbReference type="STRING" id="983506.L8WJP1"/>
<evidence type="ECO:0000256" key="6">
    <source>
        <dbReference type="ARBA" id="ARBA00022771"/>
    </source>
</evidence>
<keyword evidence="7" id="KW-0833">Ubl conjugation pathway</keyword>
<dbReference type="InterPro" id="IPR002867">
    <property type="entry name" value="IBR_dom"/>
</dbReference>
<keyword evidence="5" id="KW-0677">Repeat</keyword>
<dbReference type="InterPro" id="IPR044066">
    <property type="entry name" value="TRIAD_supradom"/>
</dbReference>
<dbReference type="PROSITE" id="PS51873">
    <property type="entry name" value="TRIAD"/>
    <property type="match status" value="1"/>
</dbReference>
<dbReference type="Gene3D" id="3.30.40.10">
    <property type="entry name" value="Zinc/RING finger domain, C3HC4 (zinc finger)"/>
    <property type="match status" value="1"/>
</dbReference>
<proteinExistence type="predicted"/>
<dbReference type="PANTHER" id="PTHR11685">
    <property type="entry name" value="RBR FAMILY RING FINGER AND IBR DOMAIN-CONTAINING"/>
    <property type="match status" value="1"/>
</dbReference>
<feature type="domain" description="RING-type" evidence="9">
    <location>
        <begin position="161"/>
        <end position="375"/>
    </location>
</feature>
<dbReference type="SUPFAM" id="SSF57850">
    <property type="entry name" value="RING/U-box"/>
    <property type="match status" value="1"/>
</dbReference>
<dbReference type="Gene3D" id="1.20.120.1750">
    <property type="match status" value="1"/>
</dbReference>
<dbReference type="InterPro" id="IPR013083">
    <property type="entry name" value="Znf_RING/FYVE/PHD"/>
</dbReference>
<evidence type="ECO:0000256" key="3">
    <source>
        <dbReference type="ARBA" id="ARBA00022679"/>
    </source>
</evidence>
<keyword evidence="4" id="KW-0479">Metal-binding</keyword>
<evidence type="ECO:0000256" key="2">
    <source>
        <dbReference type="ARBA" id="ARBA00012251"/>
    </source>
</evidence>
<evidence type="ECO:0000256" key="7">
    <source>
        <dbReference type="ARBA" id="ARBA00022786"/>
    </source>
</evidence>
<dbReference type="EMBL" id="AFRT01002184">
    <property type="protein sequence ID" value="ELU38401.1"/>
    <property type="molecule type" value="Genomic_DNA"/>
</dbReference>
<evidence type="ECO:0000256" key="4">
    <source>
        <dbReference type="ARBA" id="ARBA00022723"/>
    </source>
</evidence>
<dbReference type="InterPro" id="IPR031127">
    <property type="entry name" value="E3_UB_ligase_RBR"/>
</dbReference>
<dbReference type="EC" id="2.3.2.31" evidence="2"/>
<evidence type="ECO:0000313" key="10">
    <source>
        <dbReference type="EMBL" id="ELU38401.1"/>
    </source>
</evidence>